<keyword evidence="1" id="KW-1133">Transmembrane helix</keyword>
<keyword evidence="3" id="KW-1185">Reference proteome</keyword>
<keyword evidence="1" id="KW-0472">Membrane</keyword>
<gene>
    <name evidence="2" type="ORF">H9J30_13180</name>
</gene>
<name>A0ABS9QYS7_9GAMM</name>
<evidence type="ECO:0000313" key="3">
    <source>
        <dbReference type="Proteomes" id="UP000829384"/>
    </source>
</evidence>
<reference evidence="2 3" key="1">
    <citation type="submission" date="2020-08" db="EMBL/GenBank/DDBJ databases">
        <title>Whole genome sequence of Shewanella sp strain PS-2.</title>
        <authorList>
            <person name="Das S.K."/>
        </authorList>
    </citation>
    <scope>NUCLEOTIDE SEQUENCE [LARGE SCALE GENOMIC DNA]</scope>
    <source>
        <strain evidence="2 3">PS-2</strain>
    </source>
</reference>
<dbReference type="Proteomes" id="UP000829384">
    <property type="component" value="Unassembled WGS sequence"/>
</dbReference>
<dbReference type="RefSeq" id="WP_240131427.1">
    <property type="nucleotide sequence ID" value="NZ_JACSDI010000009.1"/>
</dbReference>
<feature type="transmembrane region" description="Helical" evidence="1">
    <location>
        <begin position="20"/>
        <end position="45"/>
    </location>
</feature>
<organism evidence="2 3">
    <name type="scientific">Shewanella cutis</name>
    <dbReference type="NCBI Taxonomy" id="2766780"/>
    <lineage>
        <taxon>Bacteria</taxon>
        <taxon>Pseudomonadati</taxon>
        <taxon>Pseudomonadota</taxon>
        <taxon>Gammaproteobacteria</taxon>
        <taxon>Alteromonadales</taxon>
        <taxon>Shewanellaceae</taxon>
        <taxon>Shewanella</taxon>
    </lineage>
</organism>
<sequence length="200" mass="22282">MIKSRVNLYSAALLPPKQSLTFATLMSYTAGLLLVCCAVAGFSYWQLTESVQALSQASALKQQYDQQKADLETQIANRKPDPDLVARVTLESQQLELKQLLLSELALRSSLTSRGFAPVLKDLAMVSDASVWLNHIVINEQHFMFEGFTDHPQNIPLWISKLKTTQTLKGQAFSSMTMDRGEDKPLAFTLTSETPEESAR</sequence>
<comment type="caution">
    <text evidence="2">The sequence shown here is derived from an EMBL/GenBank/DDBJ whole genome shotgun (WGS) entry which is preliminary data.</text>
</comment>
<protein>
    <submittedName>
        <fullName evidence="2">Fimbrial assembly protein</fullName>
    </submittedName>
</protein>
<dbReference type="EMBL" id="JACSDI010000009">
    <property type="protein sequence ID" value="MCG9964860.1"/>
    <property type="molecule type" value="Genomic_DNA"/>
</dbReference>
<keyword evidence="1" id="KW-0812">Transmembrane</keyword>
<evidence type="ECO:0000256" key="1">
    <source>
        <dbReference type="SAM" id="Phobius"/>
    </source>
</evidence>
<accession>A0ABS9QYS7</accession>
<evidence type="ECO:0000313" key="2">
    <source>
        <dbReference type="EMBL" id="MCG9964860.1"/>
    </source>
</evidence>
<proteinExistence type="predicted"/>